<dbReference type="SUPFAM" id="SSF56784">
    <property type="entry name" value="HAD-like"/>
    <property type="match status" value="1"/>
</dbReference>
<reference evidence="2" key="1">
    <citation type="submission" date="2019-12" db="EMBL/GenBank/DDBJ databases">
        <title>Whole-genome sequence of Halomicrobium mukohataei pws1.</title>
        <authorList>
            <person name="Verma D.K."/>
            <person name="Gopal K."/>
            <person name="Prasad E.S."/>
        </authorList>
    </citation>
    <scope>NUCLEOTIDE SEQUENCE</scope>
    <source>
        <strain evidence="2">Pws1</strain>
    </source>
</reference>
<dbReference type="Gene3D" id="1.10.150.400">
    <property type="match status" value="1"/>
</dbReference>
<dbReference type="Pfam" id="PF00702">
    <property type="entry name" value="Hydrolase"/>
    <property type="match status" value="1"/>
</dbReference>
<proteinExistence type="predicted"/>
<evidence type="ECO:0000256" key="1">
    <source>
        <dbReference type="ARBA" id="ARBA00022801"/>
    </source>
</evidence>
<dbReference type="EMBL" id="WOYG01000001">
    <property type="protein sequence ID" value="NLV08457.1"/>
    <property type="molecule type" value="Genomic_DNA"/>
</dbReference>
<dbReference type="OrthoDB" id="238326at2157"/>
<evidence type="ECO:0000313" key="3">
    <source>
        <dbReference type="Proteomes" id="UP000608662"/>
    </source>
</evidence>
<dbReference type="PANTHER" id="PTHR43316">
    <property type="entry name" value="HYDROLASE, HALOACID DELAHOGENASE-RELATED"/>
    <property type="match status" value="1"/>
</dbReference>
<protein>
    <submittedName>
        <fullName evidence="2">HAD family hydrolase</fullName>
    </submittedName>
</protein>
<sequence length="214" mass="22407">MVVSFDCFGTLVDADRPDEPWVAVADALAARDVTVPSDWEGAYRSSHREYERGAEAPLDEHVRLALASRGVDVEAETAHDATLAAFDSPVTVRDGARDALASAREYGPVAVCSNCSVPGLVERTLDRADLAVDSVVTSVGCGWRKPHPTIFERTAAALGVPLDELVHVGDDARTDGGADRVGATALVLDDVALSAVPEWFAAAVADGASGEEPP</sequence>
<evidence type="ECO:0000313" key="2">
    <source>
        <dbReference type="EMBL" id="NLV08457.1"/>
    </source>
</evidence>
<organism evidence="2 3">
    <name type="scientific">Halomicrobium mukohataei</name>
    <dbReference type="NCBI Taxonomy" id="57705"/>
    <lineage>
        <taxon>Archaea</taxon>
        <taxon>Methanobacteriati</taxon>
        <taxon>Methanobacteriota</taxon>
        <taxon>Stenosarchaea group</taxon>
        <taxon>Halobacteria</taxon>
        <taxon>Halobacteriales</taxon>
        <taxon>Haloarculaceae</taxon>
        <taxon>Halomicrobium</taxon>
    </lineage>
</organism>
<dbReference type="InterPro" id="IPR051540">
    <property type="entry name" value="S-2-haloacid_dehalogenase"/>
</dbReference>
<dbReference type="RefSeq" id="WP_170092484.1">
    <property type="nucleotide sequence ID" value="NZ_WOYG01000001.1"/>
</dbReference>
<dbReference type="Gene3D" id="3.40.50.1000">
    <property type="entry name" value="HAD superfamily/HAD-like"/>
    <property type="match status" value="1"/>
</dbReference>
<name>A0A847U830_9EURY</name>
<keyword evidence="1 2" id="KW-0378">Hydrolase</keyword>
<accession>A0A847U830</accession>
<dbReference type="InterPro" id="IPR023214">
    <property type="entry name" value="HAD_sf"/>
</dbReference>
<gene>
    <name evidence="2" type="ORF">GOC74_00710</name>
</gene>
<dbReference type="InterPro" id="IPR036412">
    <property type="entry name" value="HAD-like_sf"/>
</dbReference>
<dbReference type="PANTHER" id="PTHR43316:SF3">
    <property type="entry name" value="HALOACID DEHALOGENASE, TYPE II (AFU_ORTHOLOGUE AFUA_2G07750)-RELATED"/>
    <property type="match status" value="1"/>
</dbReference>
<dbReference type="GO" id="GO:0016787">
    <property type="term" value="F:hydrolase activity"/>
    <property type="evidence" value="ECO:0007669"/>
    <property type="project" value="UniProtKB-KW"/>
</dbReference>
<comment type="caution">
    <text evidence="2">The sequence shown here is derived from an EMBL/GenBank/DDBJ whole genome shotgun (WGS) entry which is preliminary data.</text>
</comment>
<dbReference type="Proteomes" id="UP000608662">
    <property type="component" value="Unassembled WGS sequence"/>
</dbReference>
<dbReference type="AlphaFoldDB" id="A0A847U830"/>